<reference evidence="1 2" key="1">
    <citation type="submission" date="2021-09" db="EMBL/GenBank/DDBJ databases">
        <title>Genomic insights and catalytic innovation underlie evolution of tropane alkaloids biosynthesis.</title>
        <authorList>
            <person name="Wang Y.-J."/>
            <person name="Tian T."/>
            <person name="Huang J.-P."/>
            <person name="Huang S.-X."/>
        </authorList>
    </citation>
    <scope>NUCLEOTIDE SEQUENCE [LARGE SCALE GENOMIC DNA]</scope>
    <source>
        <strain evidence="1">KIB-2018</strain>
        <tissue evidence="1">Leaf</tissue>
    </source>
</reference>
<sequence>MAVNRRARIRIFYDGHFTQEGDTIVDMGFDIDVGVDLGCDSADLGGHYNVNVDFGYNNGVRVNLRGHSDVGVNLRGNIDVIVDMGDGDGLGAQNGGDLVGKDGGEMGA</sequence>
<proteinExistence type="predicted"/>
<gene>
    <name evidence="1" type="ORF">K2173_007017</name>
</gene>
<evidence type="ECO:0000313" key="1">
    <source>
        <dbReference type="EMBL" id="KAJ8752707.1"/>
    </source>
</evidence>
<accession>A0AAV8SKB0</accession>
<comment type="caution">
    <text evidence="1">The sequence shown here is derived from an EMBL/GenBank/DDBJ whole genome shotgun (WGS) entry which is preliminary data.</text>
</comment>
<dbReference type="Proteomes" id="UP001159364">
    <property type="component" value="Linkage Group LG10"/>
</dbReference>
<dbReference type="EMBL" id="JAIWQS010000010">
    <property type="protein sequence ID" value="KAJ8752707.1"/>
    <property type="molecule type" value="Genomic_DNA"/>
</dbReference>
<protein>
    <submittedName>
        <fullName evidence="1">Uncharacterized protein</fullName>
    </submittedName>
</protein>
<evidence type="ECO:0000313" key="2">
    <source>
        <dbReference type="Proteomes" id="UP001159364"/>
    </source>
</evidence>
<keyword evidence="2" id="KW-1185">Reference proteome</keyword>
<dbReference type="AlphaFoldDB" id="A0AAV8SKB0"/>
<name>A0AAV8SKB0_9ROSI</name>
<organism evidence="1 2">
    <name type="scientific">Erythroxylum novogranatense</name>
    <dbReference type="NCBI Taxonomy" id="1862640"/>
    <lineage>
        <taxon>Eukaryota</taxon>
        <taxon>Viridiplantae</taxon>
        <taxon>Streptophyta</taxon>
        <taxon>Embryophyta</taxon>
        <taxon>Tracheophyta</taxon>
        <taxon>Spermatophyta</taxon>
        <taxon>Magnoliopsida</taxon>
        <taxon>eudicotyledons</taxon>
        <taxon>Gunneridae</taxon>
        <taxon>Pentapetalae</taxon>
        <taxon>rosids</taxon>
        <taxon>fabids</taxon>
        <taxon>Malpighiales</taxon>
        <taxon>Erythroxylaceae</taxon>
        <taxon>Erythroxylum</taxon>
    </lineage>
</organism>